<keyword evidence="2" id="KW-0238">DNA-binding</keyword>
<protein>
    <recommendedName>
        <fullName evidence="4">HTH marR-type domain-containing protein</fullName>
    </recommendedName>
</protein>
<evidence type="ECO:0000256" key="3">
    <source>
        <dbReference type="ARBA" id="ARBA00023163"/>
    </source>
</evidence>
<proteinExistence type="predicted"/>
<dbReference type="Pfam" id="PF12802">
    <property type="entry name" value="MarR_2"/>
    <property type="match status" value="1"/>
</dbReference>
<gene>
    <name evidence="5" type="ORF">GCM10010226_29800</name>
</gene>
<dbReference type="InterPro" id="IPR036390">
    <property type="entry name" value="WH_DNA-bd_sf"/>
</dbReference>
<dbReference type="PANTHER" id="PTHR33164:SF64">
    <property type="entry name" value="TRANSCRIPTIONAL REGULATOR SLYA"/>
    <property type="match status" value="1"/>
</dbReference>
<organism evidence="5 6">
    <name type="scientific">Streptomyces phaeofaciens</name>
    <dbReference type="NCBI Taxonomy" id="68254"/>
    <lineage>
        <taxon>Bacteria</taxon>
        <taxon>Bacillati</taxon>
        <taxon>Actinomycetota</taxon>
        <taxon>Actinomycetes</taxon>
        <taxon>Kitasatosporales</taxon>
        <taxon>Streptomycetaceae</taxon>
        <taxon>Streptomyces</taxon>
    </lineage>
</organism>
<dbReference type="EMBL" id="BMSA01000007">
    <property type="protein sequence ID" value="GGT50739.1"/>
    <property type="molecule type" value="Genomic_DNA"/>
</dbReference>
<accession>A0A918LTH3</accession>
<dbReference type="GO" id="GO:0006950">
    <property type="term" value="P:response to stress"/>
    <property type="evidence" value="ECO:0007669"/>
    <property type="project" value="TreeGrafter"/>
</dbReference>
<dbReference type="InterPro" id="IPR000835">
    <property type="entry name" value="HTH_MarR-typ"/>
</dbReference>
<evidence type="ECO:0000259" key="4">
    <source>
        <dbReference type="PROSITE" id="PS50995"/>
    </source>
</evidence>
<reference evidence="5" key="2">
    <citation type="submission" date="2020-09" db="EMBL/GenBank/DDBJ databases">
        <authorList>
            <person name="Sun Q."/>
            <person name="Ohkuma M."/>
        </authorList>
    </citation>
    <scope>NUCLEOTIDE SEQUENCE</scope>
    <source>
        <strain evidence="5">JCM 4125</strain>
    </source>
</reference>
<dbReference type="GO" id="GO:0003677">
    <property type="term" value="F:DNA binding"/>
    <property type="evidence" value="ECO:0007669"/>
    <property type="project" value="UniProtKB-KW"/>
</dbReference>
<dbReference type="Proteomes" id="UP000646776">
    <property type="component" value="Unassembled WGS sequence"/>
</dbReference>
<dbReference type="Gene3D" id="1.10.10.10">
    <property type="entry name" value="Winged helix-like DNA-binding domain superfamily/Winged helix DNA-binding domain"/>
    <property type="match status" value="1"/>
</dbReference>
<name>A0A918LTH3_9ACTN</name>
<sequence length="146" mass="16375">MPTSSTPRRPHDLMRLLTRAERLAARRLQSALDEEGCSLDAWRVLALLSDGTGHHMTAIAEAAFLPAPTLTKLVDQLVDQNLVHRRVDPLDRRRILVHLTPRGQDHWRRVDRAVRAAWPAGGESEEELLGALLDRLAQTLDASTRV</sequence>
<evidence type="ECO:0000256" key="1">
    <source>
        <dbReference type="ARBA" id="ARBA00023015"/>
    </source>
</evidence>
<dbReference type="RefSeq" id="WP_189711722.1">
    <property type="nucleotide sequence ID" value="NZ_BMSA01000007.1"/>
</dbReference>
<dbReference type="InterPro" id="IPR036388">
    <property type="entry name" value="WH-like_DNA-bd_sf"/>
</dbReference>
<dbReference type="PROSITE" id="PS50995">
    <property type="entry name" value="HTH_MARR_2"/>
    <property type="match status" value="1"/>
</dbReference>
<keyword evidence="6" id="KW-1185">Reference proteome</keyword>
<dbReference type="PANTHER" id="PTHR33164">
    <property type="entry name" value="TRANSCRIPTIONAL REGULATOR, MARR FAMILY"/>
    <property type="match status" value="1"/>
</dbReference>
<dbReference type="SUPFAM" id="SSF46785">
    <property type="entry name" value="Winged helix' DNA-binding domain"/>
    <property type="match status" value="1"/>
</dbReference>
<keyword evidence="1" id="KW-0805">Transcription regulation</keyword>
<dbReference type="SMART" id="SM00347">
    <property type="entry name" value="HTH_MARR"/>
    <property type="match status" value="1"/>
</dbReference>
<evidence type="ECO:0000313" key="6">
    <source>
        <dbReference type="Proteomes" id="UP000646776"/>
    </source>
</evidence>
<evidence type="ECO:0000256" key="2">
    <source>
        <dbReference type="ARBA" id="ARBA00023125"/>
    </source>
</evidence>
<keyword evidence="3" id="KW-0804">Transcription</keyword>
<comment type="caution">
    <text evidence="5">The sequence shown here is derived from an EMBL/GenBank/DDBJ whole genome shotgun (WGS) entry which is preliminary data.</text>
</comment>
<feature type="domain" description="HTH marR-type" evidence="4">
    <location>
        <begin position="10"/>
        <end position="138"/>
    </location>
</feature>
<dbReference type="AlphaFoldDB" id="A0A918LTH3"/>
<dbReference type="InterPro" id="IPR039422">
    <property type="entry name" value="MarR/SlyA-like"/>
</dbReference>
<reference evidence="5" key="1">
    <citation type="journal article" date="2014" name="Int. J. Syst. Evol. Microbiol.">
        <title>Complete genome sequence of Corynebacterium casei LMG S-19264T (=DSM 44701T), isolated from a smear-ripened cheese.</title>
        <authorList>
            <consortium name="US DOE Joint Genome Institute (JGI-PGF)"/>
            <person name="Walter F."/>
            <person name="Albersmeier A."/>
            <person name="Kalinowski J."/>
            <person name="Ruckert C."/>
        </authorList>
    </citation>
    <scope>NUCLEOTIDE SEQUENCE</scope>
    <source>
        <strain evidence="5">JCM 4125</strain>
    </source>
</reference>
<evidence type="ECO:0000313" key="5">
    <source>
        <dbReference type="EMBL" id="GGT50739.1"/>
    </source>
</evidence>
<dbReference type="GO" id="GO:0003700">
    <property type="term" value="F:DNA-binding transcription factor activity"/>
    <property type="evidence" value="ECO:0007669"/>
    <property type="project" value="InterPro"/>
</dbReference>